<dbReference type="RefSeq" id="WP_111064275.1">
    <property type="nucleotide sequence ID" value="NZ_JBHUCU010000001.1"/>
</dbReference>
<protein>
    <submittedName>
        <fullName evidence="6">Aspartate aminotransferase family protein</fullName>
    </submittedName>
</protein>
<dbReference type="GO" id="GO:0042802">
    <property type="term" value="F:identical protein binding"/>
    <property type="evidence" value="ECO:0007669"/>
    <property type="project" value="TreeGrafter"/>
</dbReference>
<dbReference type="OrthoDB" id="9801052at2"/>
<name>A0A2W1NDB0_9FLAO</name>
<comment type="caution">
    <text evidence="6">The sequence shown here is derived from an EMBL/GenBank/DDBJ whole genome shotgun (WGS) entry which is preliminary data.</text>
</comment>
<proteinExistence type="inferred from homology"/>
<dbReference type="InterPro" id="IPR015424">
    <property type="entry name" value="PyrdxlP-dep_Trfase"/>
</dbReference>
<dbReference type="InterPro" id="IPR005814">
    <property type="entry name" value="Aminotrans_3"/>
</dbReference>
<comment type="similarity">
    <text evidence="5">Belongs to the class-III pyridoxal-phosphate-dependent aminotransferase family.</text>
</comment>
<evidence type="ECO:0000313" key="6">
    <source>
        <dbReference type="EMBL" id="PZE16066.1"/>
    </source>
</evidence>
<dbReference type="InterPro" id="IPR049704">
    <property type="entry name" value="Aminotrans_3_PPA_site"/>
</dbReference>
<keyword evidence="4 5" id="KW-0663">Pyridoxal phosphate</keyword>
<keyword evidence="7" id="KW-1185">Reference proteome</keyword>
<evidence type="ECO:0000256" key="5">
    <source>
        <dbReference type="RuleBase" id="RU003560"/>
    </source>
</evidence>
<dbReference type="InterPro" id="IPR050103">
    <property type="entry name" value="Class-III_PLP-dep_AT"/>
</dbReference>
<keyword evidence="2 6" id="KW-0032">Aminotransferase</keyword>
<comment type="cofactor">
    <cofactor evidence="1">
        <name>pyridoxal 5'-phosphate</name>
        <dbReference type="ChEBI" id="CHEBI:597326"/>
    </cofactor>
</comment>
<keyword evidence="3 6" id="KW-0808">Transferase</keyword>
<evidence type="ECO:0000256" key="1">
    <source>
        <dbReference type="ARBA" id="ARBA00001933"/>
    </source>
</evidence>
<dbReference type="EMBL" id="QKSB01000012">
    <property type="protein sequence ID" value="PZE16066.1"/>
    <property type="molecule type" value="Genomic_DNA"/>
</dbReference>
<dbReference type="PANTHER" id="PTHR11986">
    <property type="entry name" value="AMINOTRANSFERASE CLASS III"/>
    <property type="match status" value="1"/>
</dbReference>
<dbReference type="PROSITE" id="PS00600">
    <property type="entry name" value="AA_TRANSFER_CLASS_3"/>
    <property type="match status" value="1"/>
</dbReference>
<dbReference type="Gene3D" id="3.40.640.10">
    <property type="entry name" value="Type I PLP-dependent aspartate aminotransferase-like (Major domain)"/>
    <property type="match status" value="1"/>
</dbReference>
<dbReference type="AlphaFoldDB" id="A0A2W1NDB0"/>
<evidence type="ECO:0000313" key="7">
    <source>
        <dbReference type="Proteomes" id="UP000249248"/>
    </source>
</evidence>
<dbReference type="Proteomes" id="UP000249248">
    <property type="component" value="Unassembled WGS sequence"/>
</dbReference>
<gene>
    <name evidence="6" type="ORF">DNU06_14800</name>
</gene>
<reference evidence="6 7" key="1">
    <citation type="submission" date="2018-06" db="EMBL/GenBank/DDBJ databases">
        <title>The draft genome sequence of Crocinitomix sp. SM1701.</title>
        <authorList>
            <person name="Zhang X."/>
        </authorList>
    </citation>
    <scope>NUCLEOTIDE SEQUENCE [LARGE SCALE GENOMIC DNA]</scope>
    <source>
        <strain evidence="6 7">SM1701</strain>
    </source>
</reference>
<dbReference type="InterPro" id="IPR015421">
    <property type="entry name" value="PyrdxlP-dep_Trfase_major"/>
</dbReference>
<dbReference type="GO" id="GO:0030170">
    <property type="term" value="F:pyridoxal phosphate binding"/>
    <property type="evidence" value="ECO:0007669"/>
    <property type="project" value="InterPro"/>
</dbReference>
<evidence type="ECO:0000256" key="4">
    <source>
        <dbReference type="ARBA" id="ARBA00022898"/>
    </source>
</evidence>
<evidence type="ECO:0000256" key="3">
    <source>
        <dbReference type="ARBA" id="ARBA00022679"/>
    </source>
</evidence>
<evidence type="ECO:0000256" key="2">
    <source>
        <dbReference type="ARBA" id="ARBA00022576"/>
    </source>
</evidence>
<dbReference type="InterPro" id="IPR015422">
    <property type="entry name" value="PyrdxlP-dep_Trfase_small"/>
</dbReference>
<dbReference type="CDD" id="cd00610">
    <property type="entry name" value="OAT_like"/>
    <property type="match status" value="1"/>
</dbReference>
<dbReference type="PIRSF" id="PIRSF000521">
    <property type="entry name" value="Transaminase_4ab_Lys_Orn"/>
    <property type="match status" value="1"/>
</dbReference>
<accession>A0A2W1NDB0</accession>
<dbReference type="GO" id="GO:0008483">
    <property type="term" value="F:transaminase activity"/>
    <property type="evidence" value="ECO:0007669"/>
    <property type="project" value="UniProtKB-KW"/>
</dbReference>
<dbReference type="SUPFAM" id="SSF53383">
    <property type="entry name" value="PLP-dependent transferases"/>
    <property type="match status" value="1"/>
</dbReference>
<organism evidence="6 7">
    <name type="scientific">Putridiphycobacter roseus</name>
    <dbReference type="NCBI Taxonomy" id="2219161"/>
    <lineage>
        <taxon>Bacteria</taxon>
        <taxon>Pseudomonadati</taxon>
        <taxon>Bacteroidota</taxon>
        <taxon>Flavobacteriia</taxon>
        <taxon>Flavobacteriales</taxon>
        <taxon>Crocinitomicaceae</taxon>
        <taxon>Putridiphycobacter</taxon>
    </lineage>
</organism>
<dbReference type="Pfam" id="PF00202">
    <property type="entry name" value="Aminotran_3"/>
    <property type="match status" value="1"/>
</dbReference>
<dbReference type="FunFam" id="3.40.640.10:FF:000004">
    <property type="entry name" value="Acetylornithine aminotransferase"/>
    <property type="match status" value="1"/>
</dbReference>
<dbReference type="Gene3D" id="3.90.1150.10">
    <property type="entry name" value="Aspartate Aminotransferase, domain 1"/>
    <property type="match status" value="1"/>
</dbReference>
<sequence>MTNRDTFLNLQAQTSQSPYLIEVDKAEGIYIWDKAGKRYYDMIAGVAVNNIGHRHPAVIAAIQAQIDKHLHVMVYGEYVQDSQVALANNLASILPHSLSCSYIVNSGTEAIEAALKLAKRVTGRHHLVGCNKSYHGSTHGSMSISGNEVKKAKFRPLLPAINFIDFNDIDSLHWITEKTAGVLIEPVQGDAGMRVPDPNFLKALRAKCDEVGALLIFDEVQVGLGRVGSMFAFEQYDVIPDVLVLGKALGGGMPIGAMLSSYENMHELTYDPMLGHITTFGGHPVVCAAANACIDVLKSEPWMEEVEAKGELLETIVNAHPDVIEIRRKGLFFAIEMGSFDRVKAVVDKCLEKGLIGFWFLSCPTAFRLSPPISITKEEMEAAANIILRAIEETA</sequence>
<dbReference type="PANTHER" id="PTHR11986:SF79">
    <property type="entry name" value="ACETYLORNITHINE AMINOTRANSFERASE, MITOCHONDRIAL"/>
    <property type="match status" value="1"/>
</dbReference>